<comment type="caution">
    <text evidence="1">The sequence shown here is derived from an EMBL/GenBank/DDBJ whole genome shotgun (WGS) entry which is preliminary data.</text>
</comment>
<accession>A0A069PJT7</accession>
<keyword evidence="2" id="KW-1185">Reference proteome</keyword>
<evidence type="ECO:0000313" key="2">
    <source>
        <dbReference type="Proteomes" id="UP000027466"/>
    </source>
</evidence>
<dbReference type="EMBL" id="JFHC01000038">
    <property type="protein sequence ID" value="KDR40627.1"/>
    <property type="molecule type" value="Genomic_DNA"/>
</dbReference>
<reference evidence="1 2" key="1">
    <citation type="submission" date="2014-03" db="EMBL/GenBank/DDBJ databases">
        <title>Draft Genome Sequences of Four Burkholderia Strains.</title>
        <authorList>
            <person name="Liu X.Y."/>
            <person name="Li C.X."/>
            <person name="Xu J.H."/>
        </authorList>
    </citation>
    <scope>NUCLEOTIDE SEQUENCE [LARGE SCALE GENOMIC DNA]</scope>
    <source>
        <strain evidence="1 2">DSM 50014</strain>
    </source>
</reference>
<dbReference type="AlphaFoldDB" id="A0A069PJT7"/>
<proteinExistence type="predicted"/>
<protein>
    <submittedName>
        <fullName evidence="1">Uncharacterized protein</fullName>
    </submittedName>
</protein>
<gene>
    <name evidence="1" type="ORF">BG61_24060</name>
</gene>
<organism evidence="1 2">
    <name type="scientific">Caballeronia glathei</name>
    <dbReference type="NCBI Taxonomy" id="60547"/>
    <lineage>
        <taxon>Bacteria</taxon>
        <taxon>Pseudomonadati</taxon>
        <taxon>Pseudomonadota</taxon>
        <taxon>Betaproteobacteria</taxon>
        <taxon>Burkholderiales</taxon>
        <taxon>Burkholderiaceae</taxon>
        <taxon>Caballeronia</taxon>
    </lineage>
</organism>
<evidence type="ECO:0000313" key="1">
    <source>
        <dbReference type="EMBL" id="KDR40627.1"/>
    </source>
</evidence>
<name>A0A069PJT7_9BURK</name>
<sequence>MKPSGRGPDRHAGEVAHILEYALSGVAKEFRRLLLTNWQQHRKVLGQSDKHRSQRRIRALLSKAFAAALLSASDGASAKQCQALMYILTAAWVPDSRALNGLPAELQRQRRQGVR</sequence>
<dbReference type="Proteomes" id="UP000027466">
    <property type="component" value="Unassembled WGS sequence"/>
</dbReference>